<sequence>MEMSLDVYLRKHLFANSKPLSTKLDIIEQIIEQVGIGIHSLHSKELAHRDLKEANILVSGSNKLFICLCDFDFVNDNLTTSLSIVGTPKYLPPEMISQGILLKKNSTKIDIWCFGIIIFRILCELLGIDCFSDCPEEILVEDDIRLGRAKDSEQLRQYLDKKLSTSELLINYTLGEGRRITRFIELTRQLLEYQYEKRPNASTLIELIQTP</sequence>
<reference evidence="2 3" key="1">
    <citation type="journal article" date="2010" name="Cell">
        <title>The genome of Naegleria gruberi illuminates early eukaryotic versatility.</title>
        <authorList>
            <person name="Fritz-Laylin L.K."/>
            <person name="Prochnik S.E."/>
            <person name="Ginger M.L."/>
            <person name="Dacks J.B."/>
            <person name="Carpenter M.L."/>
            <person name="Field M.C."/>
            <person name="Kuo A."/>
            <person name="Paredez A."/>
            <person name="Chapman J."/>
            <person name="Pham J."/>
            <person name="Shu S."/>
            <person name="Neupane R."/>
            <person name="Cipriano M."/>
            <person name="Mancuso J."/>
            <person name="Tu H."/>
            <person name="Salamov A."/>
            <person name="Lindquist E."/>
            <person name="Shapiro H."/>
            <person name="Lucas S."/>
            <person name="Grigoriev I.V."/>
            <person name="Cande W.Z."/>
            <person name="Fulton C."/>
            <person name="Rokhsar D.S."/>
            <person name="Dawson S.C."/>
        </authorList>
    </citation>
    <scope>NUCLEOTIDE SEQUENCE [LARGE SCALE GENOMIC DNA]</scope>
    <source>
        <strain evidence="2 3">NEG-M</strain>
    </source>
</reference>
<dbReference type="InterPro" id="IPR000719">
    <property type="entry name" value="Prot_kinase_dom"/>
</dbReference>
<dbReference type="SUPFAM" id="SSF56112">
    <property type="entry name" value="Protein kinase-like (PK-like)"/>
    <property type="match status" value="1"/>
</dbReference>
<dbReference type="GO" id="GO:0005737">
    <property type="term" value="C:cytoplasm"/>
    <property type="evidence" value="ECO:0007669"/>
    <property type="project" value="TreeGrafter"/>
</dbReference>
<name>D2VKL8_NAEGR</name>
<dbReference type="InParanoid" id="D2VKL8"/>
<dbReference type="InterPro" id="IPR008271">
    <property type="entry name" value="Ser/Thr_kinase_AS"/>
</dbReference>
<dbReference type="PANTHER" id="PTHR44167">
    <property type="entry name" value="OVARIAN-SPECIFIC SERINE/THREONINE-PROTEIN KINASE LOK-RELATED"/>
    <property type="match status" value="1"/>
</dbReference>
<dbReference type="InterPro" id="IPR011009">
    <property type="entry name" value="Kinase-like_dom_sf"/>
</dbReference>
<dbReference type="PROSITE" id="PS00108">
    <property type="entry name" value="PROTEIN_KINASE_ST"/>
    <property type="match status" value="1"/>
</dbReference>
<keyword evidence="3" id="KW-1185">Reference proteome</keyword>
<dbReference type="PANTHER" id="PTHR44167:SF24">
    <property type="entry name" value="SERINE_THREONINE-PROTEIN KINASE CHK2"/>
    <property type="match status" value="1"/>
</dbReference>
<dbReference type="VEuPathDB" id="AmoebaDB:NAEGRDRAFT_69439"/>
<dbReference type="RefSeq" id="XP_002675363.1">
    <property type="nucleotide sequence ID" value="XM_002675317.1"/>
</dbReference>
<dbReference type="Gene3D" id="1.10.510.10">
    <property type="entry name" value="Transferase(Phosphotransferase) domain 1"/>
    <property type="match status" value="1"/>
</dbReference>
<dbReference type="Pfam" id="PF00069">
    <property type="entry name" value="Pkinase"/>
    <property type="match status" value="1"/>
</dbReference>
<protein>
    <submittedName>
        <fullName evidence="2">Predicted protein</fullName>
    </submittedName>
</protein>
<dbReference type="PROSITE" id="PS50011">
    <property type="entry name" value="PROTEIN_KINASE_DOM"/>
    <property type="match status" value="1"/>
</dbReference>
<feature type="domain" description="Protein kinase" evidence="1">
    <location>
        <begin position="1"/>
        <end position="211"/>
    </location>
</feature>
<organism evidence="3">
    <name type="scientific">Naegleria gruberi</name>
    <name type="common">Amoeba</name>
    <dbReference type="NCBI Taxonomy" id="5762"/>
    <lineage>
        <taxon>Eukaryota</taxon>
        <taxon>Discoba</taxon>
        <taxon>Heterolobosea</taxon>
        <taxon>Tetramitia</taxon>
        <taxon>Eutetramitia</taxon>
        <taxon>Vahlkampfiidae</taxon>
        <taxon>Naegleria</taxon>
    </lineage>
</organism>
<proteinExistence type="predicted"/>
<dbReference type="SMART" id="SM00220">
    <property type="entry name" value="S_TKc"/>
    <property type="match status" value="1"/>
</dbReference>
<dbReference type="GO" id="GO:0005524">
    <property type="term" value="F:ATP binding"/>
    <property type="evidence" value="ECO:0007669"/>
    <property type="project" value="InterPro"/>
</dbReference>
<dbReference type="GeneID" id="8852053"/>
<evidence type="ECO:0000259" key="1">
    <source>
        <dbReference type="PROSITE" id="PS50011"/>
    </source>
</evidence>
<dbReference type="GO" id="GO:0044773">
    <property type="term" value="P:mitotic DNA damage checkpoint signaling"/>
    <property type="evidence" value="ECO:0007669"/>
    <property type="project" value="TreeGrafter"/>
</dbReference>
<gene>
    <name evidence="2" type="ORF">NAEGRDRAFT_69439</name>
</gene>
<dbReference type="EMBL" id="GG738878">
    <property type="protein sequence ID" value="EFC42619.1"/>
    <property type="molecule type" value="Genomic_DNA"/>
</dbReference>
<dbReference type="GO" id="GO:0005634">
    <property type="term" value="C:nucleus"/>
    <property type="evidence" value="ECO:0007669"/>
    <property type="project" value="TreeGrafter"/>
</dbReference>
<dbReference type="OrthoDB" id="4062651at2759"/>
<dbReference type="GO" id="GO:0004674">
    <property type="term" value="F:protein serine/threonine kinase activity"/>
    <property type="evidence" value="ECO:0007669"/>
    <property type="project" value="TreeGrafter"/>
</dbReference>
<evidence type="ECO:0000313" key="3">
    <source>
        <dbReference type="Proteomes" id="UP000006671"/>
    </source>
</evidence>
<accession>D2VKL8</accession>
<dbReference type="STRING" id="5762.D2VKL8"/>
<evidence type="ECO:0000313" key="2">
    <source>
        <dbReference type="EMBL" id="EFC42619.1"/>
    </source>
</evidence>
<dbReference type="eggNOG" id="KOG0032">
    <property type="taxonomic scope" value="Eukaryota"/>
</dbReference>
<dbReference type="AlphaFoldDB" id="D2VKL8"/>
<dbReference type="Proteomes" id="UP000006671">
    <property type="component" value="Unassembled WGS sequence"/>
</dbReference>
<dbReference type="KEGG" id="ngr:NAEGRDRAFT_69439"/>